<dbReference type="GO" id="GO:0016020">
    <property type="term" value="C:membrane"/>
    <property type="evidence" value="ECO:0007669"/>
    <property type="project" value="InterPro"/>
</dbReference>
<organism evidence="3 4">
    <name type="scientific">Candidatus Kaiserbacteria bacterium CG10_big_fil_rev_8_21_14_0_10_47_16</name>
    <dbReference type="NCBI Taxonomy" id="1974608"/>
    <lineage>
        <taxon>Bacteria</taxon>
        <taxon>Candidatus Kaiseribacteriota</taxon>
    </lineage>
</organism>
<evidence type="ECO:0000256" key="1">
    <source>
        <dbReference type="SAM" id="Phobius"/>
    </source>
</evidence>
<feature type="transmembrane region" description="Helical" evidence="1">
    <location>
        <begin position="259"/>
        <end position="278"/>
    </location>
</feature>
<feature type="transmembrane region" description="Helical" evidence="1">
    <location>
        <begin position="37"/>
        <end position="61"/>
    </location>
</feature>
<dbReference type="Proteomes" id="UP000229344">
    <property type="component" value="Unassembled WGS sequence"/>
</dbReference>
<feature type="transmembrane region" description="Helical" evidence="1">
    <location>
        <begin position="188"/>
        <end position="212"/>
    </location>
</feature>
<dbReference type="InterPro" id="IPR037185">
    <property type="entry name" value="EmrE-like"/>
</dbReference>
<accession>A0A2H0UFE6</accession>
<feature type="domain" description="EamA" evidence="2">
    <location>
        <begin position="2"/>
        <end position="150"/>
    </location>
</feature>
<comment type="caution">
    <text evidence="3">The sequence shown here is derived from an EMBL/GenBank/DDBJ whole genome shotgun (WGS) entry which is preliminary data.</text>
</comment>
<dbReference type="EMBL" id="PFBI01000006">
    <property type="protein sequence ID" value="PIR84396.1"/>
    <property type="molecule type" value="Genomic_DNA"/>
</dbReference>
<feature type="transmembrane region" description="Helical" evidence="1">
    <location>
        <begin position="224"/>
        <end position="247"/>
    </location>
</feature>
<reference evidence="4" key="1">
    <citation type="submission" date="2017-09" db="EMBL/GenBank/DDBJ databases">
        <title>Depth-based differentiation of microbial function through sediment-hosted aquifers and enrichment of novel symbionts in the deep terrestrial subsurface.</title>
        <authorList>
            <person name="Probst A.J."/>
            <person name="Ladd B."/>
            <person name="Jarett J.K."/>
            <person name="Geller-Mcgrath D.E."/>
            <person name="Sieber C.M.K."/>
            <person name="Emerson J.B."/>
            <person name="Anantharaman K."/>
            <person name="Thomas B.C."/>
            <person name="Malmstrom R."/>
            <person name="Stieglmeier M."/>
            <person name="Klingl A."/>
            <person name="Woyke T."/>
            <person name="Ryan C.M."/>
            <person name="Banfield J.F."/>
        </authorList>
    </citation>
    <scope>NUCLEOTIDE SEQUENCE [LARGE SCALE GENOMIC DNA]</scope>
</reference>
<evidence type="ECO:0000313" key="3">
    <source>
        <dbReference type="EMBL" id="PIR84396.1"/>
    </source>
</evidence>
<dbReference type="InterPro" id="IPR000620">
    <property type="entry name" value="EamA_dom"/>
</dbReference>
<name>A0A2H0UFE6_9BACT</name>
<feature type="transmembrane region" description="Helical" evidence="1">
    <location>
        <begin position="73"/>
        <end position="95"/>
    </location>
</feature>
<dbReference type="Pfam" id="PF00892">
    <property type="entry name" value="EamA"/>
    <property type="match status" value="1"/>
</dbReference>
<evidence type="ECO:0000259" key="2">
    <source>
        <dbReference type="Pfam" id="PF00892"/>
    </source>
</evidence>
<keyword evidence="1" id="KW-0472">Membrane</keyword>
<feature type="transmembrane region" description="Helical" evidence="1">
    <location>
        <begin position="133"/>
        <end position="150"/>
    </location>
</feature>
<keyword evidence="1" id="KW-1133">Transmembrane helix</keyword>
<feature type="transmembrane region" description="Helical" evidence="1">
    <location>
        <begin position="290"/>
        <end position="308"/>
    </location>
</feature>
<feature type="transmembrane region" description="Helical" evidence="1">
    <location>
        <begin position="107"/>
        <end position="127"/>
    </location>
</feature>
<dbReference type="AlphaFoldDB" id="A0A2H0UFE6"/>
<gene>
    <name evidence="3" type="ORF">COU16_02295</name>
</gene>
<proteinExistence type="predicted"/>
<feature type="transmembrane region" description="Helical" evidence="1">
    <location>
        <begin position="157"/>
        <end position="176"/>
    </location>
</feature>
<protein>
    <recommendedName>
        <fullName evidence="2">EamA domain-containing protein</fullName>
    </recommendedName>
</protein>
<keyword evidence="1" id="KW-0812">Transmembrane</keyword>
<evidence type="ECO:0000313" key="4">
    <source>
        <dbReference type="Proteomes" id="UP000229344"/>
    </source>
</evidence>
<feature type="transmembrane region" description="Helical" evidence="1">
    <location>
        <begin position="6"/>
        <end position="25"/>
    </location>
</feature>
<sequence length="309" mass="33503">MSWLVLAAIAQFLNAIVAILDKYIVTDEKLLPKPFVYAFYSCLFAGVWLLVYLIGLIPFNISGIPSYAHIERPTLAVVALSFLAAYTFFIGLVSLYSALKKADASDVMPVVGAVAAVASFGLAYELLNQRLSPNFMYGIALLAIGTFLVSRYRFSKSIALSAVHAGIFFALNFIAMKGLFNITSFDNGFFWSRIALVIFALTLLLVPGYYELIHSGTKAATKKAGVLIMGNKVIAGVAGIMLLKAASLGEVTVVQSLDGLKFVFILLIAIVIGQKMPSACREVSCRRREVIQKALFVGVISLGFVILFI</sequence>
<dbReference type="SUPFAM" id="SSF103481">
    <property type="entry name" value="Multidrug resistance efflux transporter EmrE"/>
    <property type="match status" value="1"/>
</dbReference>